<keyword evidence="2" id="KW-0805">Transcription regulation</keyword>
<dbReference type="InterPro" id="IPR058163">
    <property type="entry name" value="LysR-type_TF_proteobact-type"/>
</dbReference>
<evidence type="ECO:0000256" key="4">
    <source>
        <dbReference type="ARBA" id="ARBA00023163"/>
    </source>
</evidence>
<evidence type="ECO:0000259" key="5">
    <source>
        <dbReference type="PROSITE" id="PS50931"/>
    </source>
</evidence>
<dbReference type="Gene3D" id="3.40.190.290">
    <property type="match status" value="1"/>
</dbReference>
<evidence type="ECO:0000256" key="2">
    <source>
        <dbReference type="ARBA" id="ARBA00023015"/>
    </source>
</evidence>
<reference evidence="6 7" key="1">
    <citation type="submission" date="2024-06" db="EMBL/GenBank/DDBJ databases">
        <title>Sorghum-associated microbial communities from plants grown in Nebraska, USA.</title>
        <authorList>
            <person name="Schachtman D."/>
        </authorList>
    </citation>
    <scope>NUCLEOTIDE SEQUENCE [LARGE SCALE GENOMIC DNA]</scope>
    <source>
        <strain evidence="6 7">2709</strain>
    </source>
</reference>
<dbReference type="SUPFAM" id="SSF46785">
    <property type="entry name" value="Winged helix' DNA-binding domain"/>
    <property type="match status" value="1"/>
</dbReference>
<comment type="similarity">
    <text evidence="1">Belongs to the LysR transcriptional regulatory family.</text>
</comment>
<dbReference type="Proteomes" id="UP001549320">
    <property type="component" value="Unassembled WGS sequence"/>
</dbReference>
<dbReference type="SUPFAM" id="SSF53850">
    <property type="entry name" value="Periplasmic binding protein-like II"/>
    <property type="match status" value="1"/>
</dbReference>
<evidence type="ECO:0000313" key="6">
    <source>
        <dbReference type="EMBL" id="MET4578851.1"/>
    </source>
</evidence>
<keyword evidence="7" id="KW-1185">Reference proteome</keyword>
<dbReference type="InterPro" id="IPR036388">
    <property type="entry name" value="WH-like_DNA-bd_sf"/>
</dbReference>
<dbReference type="PANTHER" id="PTHR30537:SF5">
    <property type="entry name" value="HTH-TYPE TRANSCRIPTIONAL ACTIVATOR TTDR-RELATED"/>
    <property type="match status" value="1"/>
</dbReference>
<dbReference type="Pfam" id="PF00126">
    <property type="entry name" value="HTH_1"/>
    <property type="match status" value="1"/>
</dbReference>
<accession>A0ABV2QCT1</accession>
<evidence type="ECO:0000256" key="1">
    <source>
        <dbReference type="ARBA" id="ARBA00009437"/>
    </source>
</evidence>
<organism evidence="6 7">
    <name type="scientific">Ottowia thiooxydans</name>
    <dbReference type="NCBI Taxonomy" id="219182"/>
    <lineage>
        <taxon>Bacteria</taxon>
        <taxon>Pseudomonadati</taxon>
        <taxon>Pseudomonadota</taxon>
        <taxon>Betaproteobacteria</taxon>
        <taxon>Burkholderiales</taxon>
        <taxon>Comamonadaceae</taxon>
        <taxon>Ottowia</taxon>
    </lineage>
</organism>
<dbReference type="InterPro" id="IPR000847">
    <property type="entry name" value="LysR_HTH_N"/>
</dbReference>
<protein>
    <submittedName>
        <fullName evidence="6">LysR family transcriptional activator of dmlA</fullName>
    </submittedName>
</protein>
<dbReference type="InterPro" id="IPR036390">
    <property type="entry name" value="WH_DNA-bd_sf"/>
</dbReference>
<dbReference type="PANTHER" id="PTHR30537">
    <property type="entry name" value="HTH-TYPE TRANSCRIPTIONAL REGULATOR"/>
    <property type="match status" value="1"/>
</dbReference>
<proteinExistence type="inferred from homology"/>
<evidence type="ECO:0000313" key="7">
    <source>
        <dbReference type="Proteomes" id="UP001549320"/>
    </source>
</evidence>
<sequence length="317" mass="35825">MKNRFPSPDDLDLFVQVVRRSNFSGAAKDLGVSPSFITKRIKILEALLGTPLFHRSTRKVSLSEDGERTYVWAQRILEDVDNLVEDIREKRTEPRGALRISSSFGFGRHVVGPILARFSKAYPALEIRFEVFDRLIDVGAEGFDLDIRIGDDIAPHHIAKRIASNHRILCASPGYLEHHGTPRLLSDLTAHSCIVIRERDHPFGVWKLTSGAREVSVRVRGPLSTNHGEIAVQWAVNGMGIVLRSVWDVQHLVETGQLVQILPKYRQQANIWAVFPSRLETSAKVRVATEWIAREFQESDFFQNSESTDDLASARRV</sequence>
<comment type="caution">
    <text evidence="6">The sequence shown here is derived from an EMBL/GenBank/DDBJ whole genome shotgun (WGS) entry which is preliminary data.</text>
</comment>
<dbReference type="PROSITE" id="PS50931">
    <property type="entry name" value="HTH_LYSR"/>
    <property type="match status" value="1"/>
</dbReference>
<keyword evidence="4" id="KW-0804">Transcription</keyword>
<dbReference type="CDD" id="cd08479">
    <property type="entry name" value="PBP2_CrgA_like_9"/>
    <property type="match status" value="1"/>
</dbReference>
<dbReference type="RefSeq" id="WP_354446461.1">
    <property type="nucleotide sequence ID" value="NZ_JBEPSH010000008.1"/>
</dbReference>
<dbReference type="Pfam" id="PF03466">
    <property type="entry name" value="LysR_substrate"/>
    <property type="match status" value="1"/>
</dbReference>
<evidence type="ECO:0000256" key="3">
    <source>
        <dbReference type="ARBA" id="ARBA00023125"/>
    </source>
</evidence>
<gene>
    <name evidence="6" type="ORF">ABIE13_003974</name>
</gene>
<dbReference type="InterPro" id="IPR005119">
    <property type="entry name" value="LysR_subst-bd"/>
</dbReference>
<dbReference type="EMBL" id="JBEPSH010000008">
    <property type="protein sequence ID" value="MET4578851.1"/>
    <property type="molecule type" value="Genomic_DNA"/>
</dbReference>
<name>A0ABV2QCT1_9BURK</name>
<dbReference type="Gene3D" id="1.10.10.10">
    <property type="entry name" value="Winged helix-like DNA-binding domain superfamily/Winged helix DNA-binding domain"/>
    <property type="match status" value="1"/>
</dbReference>
<feature type="domain" description="HTH lysR-type" evidence="5">
    <location>
        <begin position="6"/>
        <end position="63"/>
    </location>
</feature>
<keyword evidence="3" id="KW-0238">DNA-binding</keyword>